<dbReference type="Pfam" id="PF07495">
    <property type="entry name" value="Y_Y_Y"/>
    <property type="match status" value="1"/>
</dbReference>
<feature type="transmembrane region" description="Helical" evidence="3">
    <location>
        <begin position="757"/>
        <end position="777"/>
    </location>
</feature>
<keyword evidence="3" id="KW-0472">Membrane</keyword>
<dbReference type="Pfam" id="PF00990">
    <property type="entry name" value="GGDEF"/>
    <property type="match status" value="1"/>
</dbReference>
<keyword evidence="6" id="KW-1185">Reference proteome</keyword>
<dbReference type="EMBL" id="JAGSPJ010000002">
    <property type="protein sequence ID" value="MBR7799790.1"/>
    <property type="molecule type" value="Genomic_DNA"/>
</dbReference>
<dbReference type="Gene3D" id="3.30.70.270">
    <property type="match status" value="1"/>
</dbReference>
<dbReference type="PROSITE" id="PS50887">
    <property type="entry name" value="GGDEF"/>
    <property type="match status" value="1"/>
</dbReference>
<protein>
    <recommendedName>
        <fullName evidence="1">diguanylate cyclase</fullName>
        <ecNumber evidence="1">2.7.7.65</ecNumber>
    </recommendedName>
</protein>
<keyword evidence="5" id="KW-0548">Nucleotidyltransferase</keyword>
<dbReference type="InterPro" id="IPR000160">
    <property type="entry name" value="GGDEF_dom"/>
</dbReference>
<keyword evidence="3" id="KW-0812">Transmembrane</keyword>
<dbReference type="InterPro" id="IPR011110">
    <property type="entry name" value="Reg_prop"/>
</dbReference>
<comment type="catalytic activity">
    <reaction evidence="2">
        <text>2 GTP = 3',3'-c-di-GMP + 2 diphosphate</text>
        <dbReference type="Rhea" id="RHEA:24898"/>
        <dbReference type="ChEBI" id="CHEBI:33019"/>
        <dbReference type="ChEBI" id="CHEBI:37565"/>
        <dbReference type="ChEBI" id="CHEBI:58805"/>
        <dbReference type="EC" id="2.7.7.65"/>
    </reaction>
</comment>
<dbReference type="EC" id="2.7.7.65" evidence="1"/>
<accession>A0A941DZU8</accession>
<dbReference type="InterPro" id="IPR011123">
    <property type="entry name" value="Y_Y_Y"/>
</dbReference>
<name>A0A941DZU8_9BURK</name>
<sequence>MSGNTNAEKIDTKHQNPYLAERLHNFENGTPLLRHFSPQEYKAQGQNWAIVQDQRGMIYVGNNDGVLEYDGERWRLIRVANQTTVRSLTVDQSGNIFVGAVGEIGYLKPDASGRMQYVSLLEKLAPDDRQFSDVWRCFATEQGIFFSSYQRLIRIHGEQVEVWKPKVSFQLSFWVDQQLFIRDAEVGLMRLEGKELKLITGGERFAFERIYTILPWSRDEISGKNQILIGTRQLGFQLFDGDQYSKWPTEIDKELQANLLYSAAQLSDGHLAFGTIQGGLYIIDRQGHLLTHLDKTNGLPDQAVYGLKVDQAKGLWVALDRGLLRIEVSSPLTKFNETNGLVGSTLSVHRHQGRIYASTTQGLYQLKPGPDARFERVPGVDGPTWSFLSIGDTLLIANYQGVYEIQTHRVNRVLSADAAFSLAQSKKYPDFILVGLRSGLAILHYKDGHWQNAGSVPGIKDEIRTIQEDTDGRIWVGTNASGILRISQDKLFSINKQPQVERFGVSHGLPNPNKNWVYWIQDKIRFATAKGVMLFDEKTGRFMVDPLFEKLFSEPRPVFSLYEDKQRGIWMFSQHQTTGSEEVGIAKLQANGRLEWDSKALSALFGERAEGMMRILSDQNGVIWLGGSKGLFHYDPQIQQDYQYPFAAMIRNVSKGDTTIFGGEGQIQKPALAYQDNRLRFDYAAPNFNSQKMSQFQVFLEGNDEGWSDWTSESYRDYSNLYEGNYQFRVRAKNHYGTISQEAVFAFSIQPPWYRTIWAYLFYAACGGFILFIAVHWRLARLRRQKLQLEQLITERTAELQHAYAEIEKISLTDPLTGLGNRRFFTQQIEQLEVHPLQDERRQANASRLAFVMLDIDYFKQVNDRFGHAAGDTILTGFAEILRQHCRKDDLAIRWGGEEFLLCAKISDEMEALLWASRLRKAISAAPFNLRDGMQLSCTCSIGIACFPFQLDAPDALNKEDIIGLADMALYLAKQQGRNRCIELYPNKQVIQHLQDHIPLDFAALLNSGMLLTRSDLDMIPPAE</sequence>
<dbReference type="GO" id="GO:0005886">
    <property type="term" value="C:plasma membrane"/>
    <property type="evidence" value="ECO:0007669"/>
    <property type="project" value="TreeGrafter"/>
</dbReference>
<keyword evidence="5" id="KW-0808">Transferase</keyword>
<evidence type="ECO:0000259" key="4">
    <source>
        <dbReference type="PROSITE" id="PS50887"/>
    </source>
</evidence>
<reference evidence="5" key="1">
    <citation type="submission" date="2021-04" db="EMBL/GenBank/DDBJ databases">
        <title>novel species isolated from subtropical streams in China.</title>
        <authorList>
            <person name="Lu H."/>
        </authorList>
    </citation>
    <scope>NUCLEOTIDE SEQUENCE</scope>
    <source>
        <strain evidence="5">FT137W</strain>
    </source>
</reference>
<dbReference type="SUPFAM" id="SSF63829">
    <property type="entry name" value="Calcium-dependent phosphotriesterase"/>
    <property type="match status" value="2"/>
</dbReference>
<evidence type="ECO:0000256" key="3">
    <source>
        <dbReference type="SAM" id="Phobius"/>
    </source>
</evidence>
<dbReference type="GO" id="GO:0052621">
    <property type="term" value="F:diguanylate cyclase activity"/>
    <property type="evidence" value="ECO:0007669"/>
    <property type="project" value="UniProtKB-EC"/>
</dbReference>
<dbReference type="Gene3D" id="2.130.10.10">
    <property type="entry name" value="YVTN repeat-like/Quinoprotein amine dehydrogenase"/>
    <property type="match status" value="3"/>
</dbReference>
<dbReference type="InterPro" id="IPR013783">
    <property type="entry name" value="Ig-like_fold"/>
</dbReference>
<comment type="caution">
    <text evidence="5">The sequence shown here is derived from an EMBL/GenBank/DDBJ whole genome shotgun (WGS) entry which is preliminary data.</text>
</comment>
<dbReference type="PANTHER" id="PTHR45138">
    <property type="entry name" value="REGULATORY COMPONENTS OF SENSORY TRANSDUCTION SYSTEM"/>
    <property type="match status" value="1"/>
</dbReference>
<dbReference type="GO" id="GO:1902201">
    <property type="term" value="P:negative regulation of bacterial-type flagellum-dependent cell motility"/>
    <property type="evidence" value="ECO:0007669"/>
    <property type="project" value="TreeGrafter"/>
</dbReference>
<dbReference type="FunFam" id="3.30.70.270:FF:000001">
    <property type="entry name" value="Diguanylate cyclase domain protein"/>
    <property type="match status" value="1"/>
</dbReference>
<dbReference type="PANTHER" id="PTHR45138:SF9">
    <property type="entry name" value="DIGUANYLATE CYCLASE DGCM-RELATED"/>
    <property type="match status" value="1"/>
</dbReference>
<dbReference type="RefSeq" id="WP_212674905.1">
    <property type="nucleotide sequence ID" value="NZ_JAGSPJ010000002.1"/>
</dbReference>
<evidence type="ECO:0000256" key="1">
    <source>
        <dbReference type="ARBA" id="ARBA00012528"/>
    </source>
</evidence>
<dbReference type="SMART" id="SM00267">
    <property type="entry name" value="GGDEF"/>
    <property type="match status" value="1"/>
</dbReference>
<dbReference type="Gene3D" id="2.60.40.10">
    <property type="entry name" value="Immunoglobulins"/>
    <property type="match status" value="1"/>
</dbReference>
<dbReference type="GO" id="GO:0043709">
    <property type="term" value="P:cell adhesion involved in single-species biofilm formation"/>
    <property type="evidence" value="ECO:0007669"/>
    <property type="project" value="TreeGrafter"/>
</dbReference>
<dbReference type="InterPro" id="IPR029787">
    <property type="entry name" value="Nucleotide_cyclase"/>
</dbReference>
<dbReference type="SUPFAM" id="SSF55073">
    <property type="entry name" value="Nucleotide cyclase"/>
    <property type="match status" value="1"/>
</dbReference>
<gene>
    <name evidence="5" type="ORF">KDM90_07265</name>
</gene>
<evidence type="ECO:0000313" key="5">
    <source>
        <dbReference type="EMBL" id="MBR7799790.1"/>
    </source>
</evidence>
<evidence type="ECO:0000256" key="2">
    <source>
        <dbReference type="ARBA" id="ARBA00034247"/>
    </source>
</evidence>
<dbReference type="InterPro" id="IPR043128">
    <property type="entry name" value="Rev_trsase/Diguanyl_cyclase"/>
</dbReference>
<dbReference type="InterPro" id="IPR015943">
    <property type="entry name" value="WD40/YVTN_repeat-like_dom_sf"/>
</dbReference>
<dbReference type="Pfam" id="PF07494">
    <property type="entry name" value="Reg_prop"/>
    <property type="match status" value="1"/>
</dbReference>
<dbReference type="CDD" id="cd01949">
    <property type="entry name" value="GGDEF"/>
    <property type="match status" value="1"/>
</dbReference>
<evidence type="ECO:0000313" key="6">
    <source>
        <dbReference type="Proteomes" id="UP000678545"/>
    </source>
</evidence>
<keyword evidence="3" id="KW-1133">Transmembrane helix</keyword>
<dbReference type="InterPro" id="IPR050469">
    <property type="entry name" value="Diguanylate_Cyclase"/>
</dbReference>
<proteinExistence type="predicted"/>
<organism evidence="5 6">
    <name type="scientific">Undibacterium fentianense</name>
    <dbReference type="NCBI Taxonomy" id="2828728"/>
    <lineage>
        <taxon>Bacteria</taxon>
        <taxon>Pseudomonadati</taxon>
        <taxon>Pseudomonadota</taxon>
        <taxon>Betaproteobacteria</taxon>
        <taxon>Burkholderiales</taxon>
        <taxon>Oxalobacteraceae</taxon>
        <taxon>Undibacterium</taxon>
    </lineage>
</organism>
<dbReference type="Proteomes" id="UP000678545">
    <property type="component" value="Unassembled WGS sequence"/>
</dbReference>
<feature type="domain" description="GGDEF" evidence="4">
    <location>
        <begin position="847"/>
        <end position="986"/>
    </location>
</feature>
<dbReference type="NCBIfam" id="TIGR00254">
    <property type="entry name" value="GGDEF"/>
    <property type="match status" value="1"/>
</dbReference>
<dbReference type="AlphaFoldDB" id="A0A941DZU8"/>